<proteinExistence type="inferred from homology"/>
<organism evidence="12 13">
    <name type="scientific">Miscanthus lutarioriparius</name>
    <dbReference type="NCBI Taxonomy" id="422564"/>
    <lineage>
        <taxon>Eukaryota</taxon>
        <taxon>Viridiplantae</taxon>
        <taxon>Streptophyta</taxon>
        <taxon>Embryophyta</taxon>
        <taxon>Tracheophyta</taxon>
        <taxon>Spermatophyta</taxon>
        <taxon>Magnoliopsida</taxon>
        <taxon>Liliopsida</taxon>
        <taxon>Poales</taxon>
        <taxon>Poaceae</taxon>
        <taxon>PACMAD clade</taxon>
        <taxon>Panicoideae</taxon>
        <taxon>Andropogonodae</taxon>
        <taxon>Andropogoneae</taxon>
        <taxon>Saccharinae</taxon>
        <taxon>Miscanthus</taxon>
    </lineage>
</organism>
<keyword evidence="6" id="KW-0999">Mitochondrion inner membrane</keyword>
<dbReference type="Proteomes" id="UP000604825">
    <property type="component" value="Unassembled WGS sequence"/>
</dbReference>
<dbReference type="InterPro" id="IPR019757">
    <property type="entry name" value="Pept_S26A_signal_pept_1_Lys-AS"/>
</dbReference>
<feature type="domain" description="Peptidase S26" evidence="11">
    <location>
        <begin position="121"/>
        <end position="173"/>
    </location>
</feature>
<evidence type="ECO:0000256" key="9">
    <source>
        <dbReference type="ARBA" id="ARBA00023128"/>
    </source>
</evidence>
<keyword evidence="9" id="KW-0496">Mitochondrion</keyword>
<evidence type="ECO:0000256" key="1">
    <source>
        <dbReference type="ARBA" id="ARBA00004434"/>
    </source>
</evidence>
<keyword evidence="7" id="KW-0378">Hydrolase</keyword>
<dbReference type="AlphaFoldDB" id="A0A811MPL1"/>
<dbReference type="InterPro" id="IPR000223">
    <property type="entry name" value="Pept_S26A_signal_pept_1"/>
</dbReference>
<keyword evidence="5" id="KW-0812">Transmembrane</keyword>
<dbReference type="GO" id="GO:0006627">
    <property type="term" value="P:protein processing involved in protein targeting to mitochondrion"/>
    <property type="evidence" value="ECO:0007669"/>
    <property type="project" value="InterPro"/>
</dbReference>
<evidence type="ECO:0000256" key="7">
    <source>
        <dbReference type="ARBA" id="ARBA00022801"/>
    </source>
</evidence>
<accession>A0A811MPL1</accession>
<evidence type="ECO:0000259" key="11">
    <source>
        <dbReference type="Pfam" id="PF10502"/>
    </source>
</evidence>
<evidence type="ECO:0000256" key="8">
    <source>
        <dbReference type="ARBA" id="ARBA00022989"/>
    </source>
</evidence>
<keyword evidence="8" id="KW-1133">Transmembrane helix</keyword>
<dbReference type="InterPro" id="IPR036286">
    <property type="entry name" value="LexA/Signal_pep-like_sf"/>
</dbReference>
<evidence type="ECO:0000313" key="12">
    <source>
        <dbReference type="EMBL" id="CAD6209558.1"/>
    </source>
</evidence>
<dbReference type="Gene3D" id="2.10.109.10">
    <property type="entry name" value="Umud Fragment, subunit A"/>
    <property type="match status" value="1"/>
</dbReference>
<dbReference type="PANTHER" id="PTHR46041:SF2">
    <property type="entry name" value="MITOCHONDRIAL INNER MEMBRANE PROTEASE SUBUNIT 2"/>
    <property type="match status" value="1"/>
</dbReference>
<dbReference type="FunFam" id="2.10.109.10:FF:000005">
    <property type="entry name" value="Mitochondrial inner membrane protease subunit"/>
    <property type="match status" value="1"/>
</dbReference>
<dbReference type="PANTHER" id="PTHR46041">
    <property type="entry name" value="MITOCHONDRIAL INNER MEMBRANE PROTEASE SUBUNIT 2"/>
    <property type="match status" value="1"/>
</dbReference>
<keyword evidence="4" id="KW-0645">Protease</keyword>
<evidence type="ECO:0000256" key="4">
    <source>
        <dbReference type="ARBA" id="ARBA00022670"/>
    </source>
</evidence>
<comment type="similarity">
    <text evidence="2">Belongs to the peptidase S26 family. IMP2 subfamily.</text>
</comment>
<dbReference type="GO" id="GO:0042720">
    <property type="term" value="C:mitochondrial inner membrane peptidase complex"/>
    <property type="evidence" value="ECO:0007669"/>
    <property type="project" value="InterPro"/>
</dbReference>
<dbReference type="CDD" id="cd06530">
    <property type="entry name" value="S26_SPase_I"/>
    <property type="match status" value="1"/>
</dbReference>
<dbReference type="PROSITE" id="PS00760">
    <property type="entry name" value="SPASE_I_2"/>
    <property type="match status" value="1"/>
</dbReference>
<keyword evidence="13" id="KW-1185">Reference proteome</keyword>
<feature type="domain" description="Peptidase S26" evidence="11">
    <location>
        <begin position="179"/>
        <end position="219"/>
    </location>
</feature>
<keyword evidence="10" id="KW-0472">Membrane</keyword>
<name>A0A811MPL1_9POAL</name>
<sequence>MGDGQYTELTPFLAHLKYRRPWLSPSFLVRPSTTRARPQSEQEINGKLLNSPTESTQMEAMWELQAPWTRLLALPDDSAQEECNGGCNWRLNFRPLCDLHFGDWRIHVSYFYRRQQRLGRVLEPGDFVLAEKRCIERYKFSHGDVILFKCPSNHKQLFVKRLIGLPGEWIQIPGSLKLTKIPEGHCWVEGDNSARSWDSRAFGPIPLGLVQGRVTHIIWPPSRTGRVERKIPEGRISPD</sequence>
<dbReference type="InterPro" id="IPR019533">
    <property type="entry name" value="Peptidase_S26"/>
</dbReference>
<evidence type="ECO:0000313" key="13">
    <source>
        <dbReference type="Proteomes" id="UP000604825"/>
    </source>
</evidence>
<protein>
    <recommendedName>
        <fullName evidence="3">Mitochondrial inner membrane protease subunit 2</fullName>
    </recommendedName>
</protein>
<evidence type="ECO:0000256" key="5">
    <source>
        <dbReference type="ARBA" id="ARBA00022692"/>
    </source>
</evidence>
<dbReference type="GO" id="GO:0004252">
    <property type="term" value="F:serine-type endopeptidase activity"/>
    <property type="evidence" value="ECO:0007669"/>
    <property type="project" value="InterPro"/>
</dbReference>
<dbReference type="Pfam" id="PF10502">
    <property type="entry name" value="Peptidase_S26"/>
    <property type="match status" value="2"/>
</dbReference>
<evidence type="ECO:0000256" key="10">
    <source>
        <dbReference type="ARBA" id="ARBA00023136"/>
    </source>
</evidence>
<dbReference type="InterPro" id="IPR037730">
    <property type="entry name" value="IMP2"/>
</dbReference>
<comment type="subcellular location">
    <subcellularLocation>
        <location evidence="1">Mitochondrion inner membrane</location>
        <topology evidence="1">Single-pass membrane protein</topology>
    </subcellularLocation>
</comment>
<reference evidence="12" key="1">
    <citation type="submission" date="2020-10" db="EMBL/GenBank/DDBJ databases">
        <authorList>
            <person name="Han B."/>
            <person name="Lu T."/>
            <person name="Zhao Q."/>
            <person name="Huang X."/>
            <person name="Zhao Y."/>
        </authorList>
    </citation>
    <scope>NUCLEOTIDE SEQUENCE</scope>
</reference>
<evidence type="ECO:0000256" key="2">
    <source>
        <dbReference type="ARBA" id="ARBA00007066"/>
    </source>
</evidence>
<evidence type="ECO:0000256" key="3">
    <source>
        <dbReference type="ARBA" id="ARBA00013650"/>
    </source>
</evidence>
<gene>
    <name evidence="12" type="ORF">NCGR_LOCUS5763</name>
</gene>
<dbReference type="SUPFAM" id="SSF51306">
    <property type="entry name" value="LexA/Signal peptidase"/>
    <property type="match status" value="1"/>
</dbReference>
<dbReference type="GO" id="GO:0006465">
    <property type="term" value="P:signal peptide processing"/>
    <property type="evidence" value="ECO:0007669"/>
    <property type="project" value="InterPro"/>
</dbReference>
<dbReference type="EMBL" id="CAJGYO010000002">
    <property type="protein sequence ID" value="CAD6209558.1"/>
    <property type="molecule type" value="Genomic_DNA"/>
</dbReference>
<evidence type="ECO:0000256" key="6">
    <source>
        <dbReference type="ARBA" id="ARBA00022792"/>
    </source>
</evidence>
<dbReference type="OrthoDB" id="9996127at2759"/>
<dbReference type="PRINTS" id="PR00727">
    <property type="entry name" value="LEADERPTASE"/>
</dbReference>
<comment type="caution">
    <text evidence="12">The sequence shown here is derived from an EMBL/GenBank/DDBJ whole genome shotgun (WGS) entry which is preliminary data.</text>
</comment>